<name>A0ABM1RCM5_CAMSA</name>
<organism evidence="1 2">
    <name type="scientific">Camelina sativa</name>
    <name type="common">False flax</name>
    <name type="synonym">Myagrum sativum</name>
    <dbReference type="NCBI Taxonomy" id="90675"/>
    <lineage>
        <taxon>Eukaryota</taxon>
        <taxon>Viridiplantae</taxon>
        <taxon>Streptophyta</taxon>
        <taxon>Embryophyta</taxon>
        <taxon>Tracheophyta</taxon>
        <taxon>Spermatophyta</taxon>
        <taxon>Magnoliopsida</taxon>
        <taxon>eudicotyledons</taxon>
        <taxon>Gunneridae</taxon>
        <taxon>Pentapetalae</taxon>
        <taxon>rosids</taxon>
        <taxon>malvids</taxon>
        <taxon>Brassicales</taxon>
        <taxon>Brassicaceae</taxon>
        <taxon>Camelineae</taxon>
        <taxon>Camelina</taxon>
    </lineage>
</organism>
<reference evidence="2" key="2">
    <citation type="submission" date="2025-08" db="UniProtKB">
        <authorList>
            <consortium name="RefSeq"/>
        </authorList>
    </citation>
    <scope>IDENTIFICATION</scope>
    <source>
        <tissue evidence="2">Leaf</tissue>
    </source>
</reference>
<sequence>MKTVEFVINDDDGCMDTPMFTGTDPLLWISKVERLFNCGCFSDDAKLDLVFLFLDGVALTWFMQEINKEKFMEWTVFKHRLLARFDLVKSCSSSARDSSCVPELVATESSIHDAESLGATANISFSETDSISELEAEAMESNKETDVVANPKVSISQLEPSLSVRICSESLDIRKDVPSVLLAEDRSQSTCVIVNNIAHQLFDAKFLSIRREKRLMKQSKFSKTWKFKFKNMAMSTNRSQMDHNIGLVRKKKRFQNLRMNKQAHMSRVMSKMRMLHDPRGMKQLLHGDKKLMFLCQVESGEATTLTLKEAVSELIFQGFKVLTAYPKVYGKLQLQNRLAMDIPEYAVSLTRVHAVNTIFQDRDATLMTWFIHGDAQFQVYHKWRSKPLLFWSLMCIQFVHNTKPATSLISRIHKESVNFHIGDPWSDCDLVVLIASKGVAATIGHSLYIMTYYSAYQVWDVMLQLGFRVHQLLKRPKLSISWKYKLKLMVIWLEDISLFHHSLGMGNKVVIGLYTRQKVQVRDHLWLTTNADLLLYLSANLIQVSLLQLHHTQCGLICRMVNWLIECELQGTNTR</sequence>
<accession>A0ABM1RCM5</accession>
<keyword evidence="1" id="KW-1185">Reference proteome</keyword>
<dbReference type="Proteomes" id="UP000694864">
    <property type="component" value="Chromosome 19"/>
</dbReference>
<proteinExistence type="predicted"/>
<gene>
    <name evidence="2" type="primary">LOC104767600</name>
</gene>
<dbReference type="GeneID" id="104767600"/>
<protein>
    <submittedName>
        <fullName evidence="2">Uncharacterized protein LOC104767600</fullName>
    </submittedName>
</protein>
<dbReference type="RefSeq" id="XP_019096763.1">
    <property type="nucleotide sequence ID" value="XM_019241218.1"/>
</dbReference>
<evidence type="ECO:0000313" key="2">
    <source>
        <dbReference type="RefSeq" id="XP_019096763.1"/>
    </source>
</evidence>
<reference evidence="1" key="1">
    <citation type="journal article" date="2014" name="Nat. Commun.">
        <title>The emerging biofuel crop Camelina sativa retains a highly undifferentiated hexaploid genome structure.</title>
        <authorList>
            <person name="Kagale S."/>
            <person name="Koh C."/>
            <person name="Nixon J."/>
            <person name="Bollina V."/>
            <person name="Clarke W.E."/>
            <person name="Tuteja R."/>
            <person name="Spillane C."/>
            <person name="Robinson S.J."/>
            <person name="Links M.G."/>
            <person name="Clarke C."/>
            <person name="Higgins E.E."/>
            <person name="Huebert T."/>
            <person name="Sharpe A.G."/>
            <person name="Parkin I.A."/>
        </authorList>
    </citation>
    <scope>NUCLEOTIDE SEQUENCE [LARGE SCALE GENOMIC DNA]</scope>
    <source>
        <strain evidence="1">cv. DH55</strain>
    </source>
</reference>
<evidence type="ECO:0000313" key="1">
    <source>
        <dbReference type="Proteomes" id="UP000694864"/>
    </source>
</evidence>